<dbReference type="PANTHER" id="PTHR31234">
    <property type="entry name" value="LATE EMBRYOGENESIS ABUNDANT (LEA) HYDROXYPROLINE-RICH GLYCOPROTEIN FAMILY"/>
    <property type="match status" value="1"/>
</dbReference>
<accession>A0ABD0ZKT2</accession>
<evidence type="ECO:0000259" key="7">
    <source>
        <dbReference type="Pfam" id="PF03168"/>
    </source>
</evidence>
<gene>
    <name evidence="8" type="ORF">V5N11_029168</name>
</gene>
<evidence type="ECO:0000256" key="3">
    <source>
        <dbReference type="ARBA" id="ARBA00022989"/>
    </source>
</evidence>
<dbReference type="GO" id="GO:0016020">
    <property type="term" value="C:membrane"/>
    <property type="evidence" value="ECO:0007669"/>
    <property type="project" value="UniProtKB-SubCell"/>
</dbReference>
<keyword evidence="4 6" id="KW-0472">Membrane</keyword>
<feature type="compositionally biased region" description="Polar residues" evidence="5">
    <location>
        <begin position="31"/>
        <end position="48"/>
    </location>
</feature>
<feature type="compositionally biased region" description="Pro residues" evidence="5">
    <location>
        <begin position="7"/>
        <end position="26"/>
    </location>
</feature>
<sequence>MSNLLPLPSPPQSQLQPEPPETPPWDTPSSKWFTPINTPSSKWFTPINTPWRTTPRSTQSTPTPVALTEVIVSKSPLSQTSPATTPKLDGTDAKPLNEKMIHLRLRTTRTNPWIWCGAALCFIFSILLIVFGIATLILFLAVRPRTPVFDISNAKLNTIYFESPVYFNGDMLLLVNFTNPNKKLNVRFENLSVQLWFSDKMIATQGVLPFSQRNGRTRLEPIRLISNLVFLPVNHAVELKRQVMSNKIDYEIRSTFKVKAVLGIIHYSYWLHGSCQLQLTSPPSGGLVYRNCTTKRW</sequence>
<keyword evidence="3 6" id="KW-1133">Transmembrane helix</keyword>
<evidence type="ECO:0000256" key="6">
    <source>
        <dbReference type="SAM" id="Phobius"/>
    </source>
</evidence>
<dbReference type="PANTHER" id="PTHR31234:SF42">
    <property type="entry name" value="LATE EMBRYOGENESIS ABUNDANT (LEA) HYDROXYPROLINE-RICH GLYCOPROTEIN FAMILY"/>
    <property type="match status" value="1"/>
</dbReference>
<dbReference type="InterPro" id="IPR044839">
    <property type="entry name" value="NDR1-like"/>
</dbReference>
<comment type="subcellular location">
    <subcellularLocation>
        <location evidence="1">Membrane</location>
        <topology evidence="1">Single-pass membrane protein</topology>
    </subcellularLocation>
</comment>
<feature type="domain" description="Late embryogenesis abundant protein LEA-2 subgroup" evidence="7">
    <location>
        <begin position="175"/>
        <end position="261"/>
    </location>
</feature>
<feature type="transmembrane region" description="Helical" evidence="6">
    <location>
        <begin position="113"/>
        <end position="142"/>
    </location>
</feature>
<evidence type="ECO:0000256" key="5">
    <source>
        <dbReference type="SAM" id="MobiDB-lite"/>
    </source>
</evidence>
<dbReference type="AlphaFoldDB" id="A0ABD0ZKT2"/>
<feature type="region of interest" description="Disordered" evidence="5">
    <location>
        <begin position="1"/>
        <end position="63"/>
    </location>
</feature>
<evidence type="ECO:0000256" key="1">
    <source>
        <dbReference type="ARBA" id="ARBA00004167"/>
    </source>
</evidence>
<dbReference type="Proteomes" id="UP001558713">
    <property type="component" value="Unassembled WGS sequence"/>
</dbReference>
<dbReference type="EMBL" id="JBANAX010000732">
    <property type="protein sequence ID" value="KAL1195257.1"/>
    <property type="molecule type" value="Genomic_DNA"/>
</dbReference>
<organism evidence="8 9">
    <name type="scientific">Cardamine amara subsp. amara</name>
    <dbReference type="NCBI Taxonomy" id="228776"/>
    <lineage>
        <taxon>Eukaryota</taxon>
        <taxon>Viridiplantae</taxon>
        <taxon>Streptophyta</taxon>
        <taxon>Embryophyta</taxon>
        <taxon>Tracheophyta</taxon>
        <taxon>Spermatophyta</taxon>
        <taxon>Magnoliopsida</taxon>
        <taxon>eudicotyledons</taxon>
        <taxon>Gunneridae</taxon>
        <taxon>Pentapetalae</taxon>
        <taxon>rosids</taxon>
        <taxon>malvids</taxon>
        <taxon>Brassicales</taxon>
        <taxon>Brassicaceae</taxon>
        <taxon>Cardamineae</taxon>
        <taxon>Cardamine</taxon>
    </lineage>
</organism>
<name>A0ABD0ZKT2_CARAN</name>
<keyword evidence="9" id="KW-1185">Reference proteome</keyword>
<evidence type="ECO:0000313" key="8">
    <source>
        <dbReference type="EMBL" id="KAL1195257.1"/>
    </source>
</evidence>
<evidence type="ECO:0000256" key="2">
    <source>
        <dbReference type="ARBA" id="ARBA00022692"/>
    </source>
</evidence>
<protein>
    <submittedName>
        <fullName evidence="8">NDR1/HIN1-like protein 10</fullName>
    </submittedName>
</protein>
<evidence type="ECO:0000313" key="9">
    <source>
        <dbReference type="Proteomes" id="UP001558713"/>
    </source>
</evidence>
<proteinExistence type="predicted"/>
<comment type="caution">
    <text evidence="8">The sequence shown here is derived from an EMBL/GenBank/DDBJ whole genome shotgun (WGS) entry which is preliminary data.</text>
</comment>
<dbReference type="Pfam" id="PF03168">
    <property type="entry name" value="LEA_2"/>
    <property type="match status" value="1"/>
</dbReference>
<evidence type="ECO:0000256" key="4">
    <source>
        <dbReference type="ARBA" id="ARBA00023136"/>
    </source>
</evidence>
<reference evidence="8 9" key="1">
    <citation type="submission" date="2024-04" db="EMBL/GenBank/DDBJ databases">
        <title>Genome assembly C_amara_ONT_v2.</title>
        <authorList>
            <person name="Yant L."/>
            <person name="Moore C."/>
            <person name="Slenker M."/>
        </authorList>
    </citation>
    <scope>NUCLEOTIDE SEQUENCE [LARGE SCALE GENOMIC DNA]</scope>
    <source>
        <tissue evidence="8">Leaf</tissue>
    </source>
</reference>
<dbReference type="InterPro" id="IPR004864">
    <property type="entry name" value="LEA_2"/>
</dbReference>
<keyword evidence="2 6" id="KW-0812">Transmembrane</keyword>
<feature type="compositionally biased region" description="Low complexity" evidence="5">
    <location>
        <begin position="49"/>
        <end position="63"/>
    </location>
</feature>